<organism evidence="3 4">
    <name type="scientific">Merops nubicus</name>
    <name type="common">Northern carmine bee-eater</name>
    <dbReference type="NCBI Taxonomy" id="57421"/>
    <lineage>
        <taxon>Eukaryota</taxon>
        <taxon>Metazoa</taxon>
        <taxon>Chordata</taxon>
        <taxon>Craniata</taxon>
        <taxon>Vertebrata</taxon>
        <taxon>Euteleostomi</taxon>
        <taxon>Archelosauria</taxon>
        <taxon>Archosauria</taxon>
        <taxon>Dinosauria</taxon>
        <taxon>Saurischia</taxon>
        <taxon>Theropoda</taxon>
        <taxon>Coelurosauria</taxon>
        <taxon>Aves</taxon>
        <taxon>Neognathae</taxon>
        <taxon>Neoaves</taxon>
        <taxon>Telluraves</taxon>
        <taxon>Coraciimorphae</taxon>
        <taxon>Coraciiformes</taxon>
        <taxon>Meropidae</taxon>
        <taxon>Merops</taxon>
    </lineage>
</organism>
<evidence type="ECO:0000256" key="1">
    <source>
        <dbReference type="SAM" id="SignalP"/>
    </source>
</evidence>
<dbReference type="GO" id="GO:0005576">
    <property type="term" value="C:extracellular region"/>
    <property type="evidence" value="ECO:0007669"/>
    <property type="project" value="InterPro"/>
</dbReference>
<feature type="chain" id="PRO_5001880239" evidence="1">
    <location>
        <begin position="20"/>
        <end position="65"/>
    </location>
</feature>
<accession>A0A091QBC9</accession>
<proteinExistence type="predicted"/>
<feature type="signal peptide" evidence="1">
    <location>
        <begin position="1"/>
        <end position="19"/>
    </location>
</feature>
<dbReference type="Pfam" id="PF00711">
    <property type="entry name" value="Defensin_beta"/>
    <property type="match status" value="1"/>
</dbReference>
<reference evidence="3 4" key="1">
    <citation type="submission" date="2014-04" db="EMBL/GenBank/DDBJ databases">
        <title>Genome evolution of avian class.</title>
        <authorList>
            <person name="Zhang G."/>
            <person name="Li C."/>
        </authorList>
    </citation>
    <scope>NUCLEOTIDE SEQUENCE [LARGE SCALE GENOMIC DNA]</scope>
    <source>
        <strain evidence="3">BGI_N331</strain>
    </source>
</reference>
<dbReference type="AlphaFoldDB" id="A0A091QBC9"/>
<dbReference type="SUPFAM" id="SSF57392">
    <property type="entry name" value="Defensin-like"/>
    <property type="match status" value="1"/>
</dbReference>
<dbReference type="InterPro" id="IPR001855">
    <property type="entry name" value="Defensin_beta-like"/>
</dbReference>
<evidence type="ECO:0000313" key="3">
    <source>
        <dbReference type="EMBL" id="KFQ21712.1"/>
    </source>
</evidence>
<evidence type="ECO:0000259" key="2">
    <source>
        <dbReference type="Pfam" id="PF00711"/>
    </source>
</evidence>
<dbReference type="Gene3D" id="3.10.360.10">
    <property type="entry name" value="Antimicrobial Peptide, Beta-defensin 2, Chain A"/>
    <property type="match status" value="1"/>
</dbReference>
<dbReference type="GO" id="GO:0006952">
    <property type="term" value="P:defense response"/>
    <property type="evidence" value="ECO:0007669"/>
    <property type="project" value="InterPro"/>
</dbReference>
<keyword evidence="4" id="KW-1185">Reference proteome</keyword>
<feature type="domain" description="Beta-defensin-like" evidence="2">
    <location>
        <begin position="22"/>
        <end position="56"/>
    </location>
</feature>
<name>A0A091QBC9_MERNU</name>
<sequence length="65" mass="7107">MGILWFILVFSCLTRPGDAHGPETCSHEGGLCRVGYCLSGEYLAGYCFHPIILCCKRLSPTPTKS</sequence>
<dbReference type="Proteomes" id="UP000052967">
    <property type="component" value="Unassembled WGS sequence"/>
</dbReference>
<gene>
    <name evidence="3" type="ORF">N331_01513</name>
</gene>
<evidence type="ECO:0000313" key="4">
    <source>
        <dbReference type="Proteomes" id="UP000052967"/>
    </source>
</evidence>
<keyword evidence="1" id="KW-0732">Signal</keyword>
<dbReference type="EMBL" id="KK691344">
    <property type="protein sequence ID" value="KFQ21712.1"/>
    <property type="molecule type" value="Genomic_DNA"/>
</dbReference>
<protein>
    <submittedName>
        <fullName evidence="3">Gallinacin-12</fullName>
    </submittedName>
</protein>